<reference evidence="3" key="1">
    <citation type="journal article" date="2023" name="Plant J.">
        <title>Genome sequences and population genomics provide insights into the demographic history, inbreeding, and mutation load of two 'living fossil' tree species of Dipteronia.</title>
        <authorList>
            <person name="Feng Y."/>
            <person name="Comes H.P."/>
            <person name="Chen J."/>
            <person name="Zhu S."/>
            <person name="Lu R."/>
            <person name="Zhang X."/>
            <person name="Li P."/>
            <person name="Qiu J."/>
            <person name="Olsen K.M."/>
            <person name="Qiu Y."/>
        </authorList>
    </citation>
    <scope>NUCLEOTIDE SEQUENCE</scope>
    <source>
        <strain evidence="3">NBL</strain>
    </source>
</reference>
<accession>A0AAE0AW41</accession>
<comment type="caution">
    <text evidence="3">The sequence shown here is derived from an EMBL/GenBank/DDBJ whole genome shotgun (WGS) entry which is preliminary data.</text>
</comment>
<protein>
    <submittedName>
        <fullName evidence="3">Uncharacterized protein</fullName>
    </submittedName>
</protein>
<feature type="transmembrane region" description="Helical" evidence="2">
    <location>
        <begin position="73"/>
        <end position="95"/>
    </location>
</feature>
<dbReference type="Pfam" id="PF01554">
    <property type="entry name" value="MatE"/>
    <property type="match status" value="1"/>
</dbReference>
<evidence type="ECO:0000313" key="4">
    <source>
        <dbReference type="Proteomes" id="UP001281410"/>
    </source>
</evidence>
<comment type="similarity">
    <text evidence="1">Belongs to the multi antimicrobial extrusion (MATE) (TC 2.A.66.1) family.</text>
</comment>
<dbReference type="Proteomes" id="UP001281410">
    <property type="component" value="Unassembled WGS sequence"/>
</dbReference>
<sequence>MEVELSEMDLTEIEPISKLTKSLAPALPLTHTLTRNTPLIPEKVALPSDVDDQQKSDDHLLLAIKEVKCIANIALPMVLIGLLLYSCSMISLLFLGRLGELALAGGSLAIGFANIIGYSLLSGLRYSGSSLQTNGFHGTKNASWMMSLIKPQWR</sequence>
<dbReference type="GO" id="GO:0015297">
    <property type="term" value="F:antiporter activity"/>
    <property type="evidence" value="ECO:0007669"/>
    <property type="project" value="InterPro"/>
</dbReference>
<dbReference type="GO" id="GO:0042910">
    <property type="term" value="F:xenobiotic transmembrane transporter activity"/>
    <property type="evidence" value="ECO:0007669"/>
    <property type="project" value="InterPro"/>
</dbReference>
<evidence type="ECO:0000256" key="2">
    <source>
        <dbReference type="SAM" id="Phobius"/>
    </source>
</evidence>
<proteinExistence type="inferred from homology"/>
<keyword evidence="2" id="KW-0812">Transmembrane</keyword>
<feature type="transmembrane region" description="Helical" evidence="2">
    <location>
        <begin position="101"/>
        <end position="121"/>
    </location>
</feature>
<keyword evidence="2" id="KW-0472">Membrane</keyword>
<dbReference type="InterPro" id="IPR002528">
    <property type="entry name" value="MATE_fam"/>
</dbReference>
<evidence type="ECO:0000313" key="3">
    <source>
        <dbReference type="EMBL" id="KAK3224697.1"/>
    </source>
</evidence>
<dbReference type="AlphaFoldDB" id="A0AAE0AW41"/>
<dbReference type="GO" id="GO:0016020">
    <property type="term" value="C:membrane"/>
    <property type="evidence" value="ECO:0007669"/>
    <property type="project" value="InterPro"/>
</dbReference>
<gene>
    <name evidence="3" type="ORF">Dsin_004559</name>
</gene>
<dbReference type="EMBL" id="JANJYJ010000002">
    <property type="protein sequence ID" value="KAK3224697.1"/>
    <property type="molecule type" value="Genomic_DNA"/>
</dbReference>
<organism evidence="3 4">
    <name type="scientific">Dipteronia sinensis</name>
    <dbReference type="NCBI Taxonomy" id="43782"/>
    <lineage>
        <taxon>Eukaryota</taxon>
        <taxon>Viridiplantae</taxon>
        <taxon>Streptophyta</taxon>
        <taxon>Embryophyta</taxon>
        <taxon>Tracheophyta</taxon>
        <taxon>Spermatophyta</taxon>
        <taxon>Magnoliopsida</taxon>
        <taxon>eudicotyledons</taxon>
        <taxon>Gunneridae</taxon>
        <taxon>Pentapetalae</taxon>
        <taxon>rosids</taxon>
        <taxon>malvids</taxon>
        <taxon>Sapindales</taxon>
        <taxon>Sapindaceae</taxon>
        <taxon>Hippocastanoideae</taxon>
        <taxon>Acereae</taxon>
        <taxon>Dipteronia</taxon>
    </lineage>
</organism>
<evidence type="ECO:0000256" key="1">
    <source>
        <dbReference type="ARBA" id="ARBA00010199"/>
    </source>
</evidence>
<keyword evidence="2" id="KW-1133">Transmembrane helix</keyword>
<name>A0AAE0AW41_9ROSI</name>
<keyword evidence="4" id="KW-1185">Reference proteome</keyword>